<keyword evidence="3" id="KW-1185">Reference proteome</keyword>
<evidence type="ECO:0000313" key="3">
    <source>
        <dbReference type="Proteomes" id="UP000603453"/>
    </source>
</evidence>
<dbReference type="SUPFAM" id="SSF46689">
    <property type="entry name" value="Homeodomain-like"/>
    <property type="match status" value="1"/>
</dbReference>
<evidence type="ECO:0000256" key="1">
    <source>
        <dbReference type="SAM" id="Phobius"/>
    </source>
</evidence>
<organism evidence="2 3">
    <name type="scientific">Mucor saturninus</name>
    <dbReference type="NCBI Taxonomy" id="64648"/>
    <lineage>
        <taxon>Eukaryota</taxon>
        <taxon>Fungi</taxon>
        <taxon>Fungi incertae sedis</taxon>
        <taxon>Mucoromycota</taxon>
        <taxon>Mucoromycotina</taxon>
        <taxon>Mucoromycetes</taxon>
        <taxon>Mucorales</taxon>
        <taxon>Mucorineae</taxon>
        <taxon>Mucoraceae</taxon>
        <taxon>Mucor</taxon>
    </lineage>
</organism>
<dbReference type="OrthoDB" id="5386199at2759"/>
<dbReference type="CDD" id="cd00086">
    <property type="entry name" value="homeodomain"/>
    <property type="match status" value="1"/>
</dbReference>
<dbReference type="PANTHER" id="PTHR13281:SF0">
    <property type="entry name" value="TRANSMEMBRANE PROTEIN 70, MITOCHONDRIAL"/>
    <property type="match status" value="1"/>
</dbReference>
<dbReference type="InterPro" id="IPR001356">
    <property type="entry name" value="HD"/>
</dbReference>
<dbReference type="InterPro" id="IPR009057">
    <property type="entry name" value="Homeodomain-like_sf"/>
</dbReference>
<evidence type="ECO:0000313" key="2">
    <source>
        <dbReference type="EMBL" id="KAG2199233.1"/>
    </source>
</evidence>
<dbReference type="Proteomes" id="UP000603453">
    <property type="component" value="Unassembled WGS sequence"/>
</dbReference>
<proteinExistence type="predicted"/>
<name>A0A8H7QUZ8_9FUNG</name>
<sequence length="353" mass="40483">MTNNKCLVSTSAYSIENLLCDKEVNTTLTPIIETNKYQSFTGTIPFIKLPQPNFRNNQENLNIKTNLPPLRRSYEKEDLEYTRLNAWKTHNSWDYYNDHVDDDYSKIRRKRATVKQTQALQKVFEMTAFPSTILRENLARYLEKQTSENKKLVYNSPNAGLIKLVKKFSLTTLGISAVSTPAVMFFWQLPAVQAADMSGTMFMGESLTRFVVLQMAMTAMMASACSTGALSFLLSPYINSIYVHTPQRLIQSDKSPPISPNTLISIDTLDFLARRKTTTLHVKDLLPTNSSVLTWTVNKQTLKKQYALEQMKGIKPKIKQDRFWLDQRNGTGDRDIMSSILRIVHEQGRQRFL</sequence>
<comment type="caution">
    <text evidence="2">The sequence shown here is derived from an EMBL/GenBank/DDBJ whole genome shotgun (WGS) entry which is preliminary data.</text>
</comment>
<keyword evidence="1" id="KW-0472">Membrane</keyword>
<keyword evidence="1" id="KW-0812">Transmembrane</keyword>
<accession>A0A8H7QUZ8</accession>
<dbReference type="EMBL" id="JAEPRD010000099">
    <property type="protein sequence ID" value="KAG2199233.1"/>
    <property type="molecule type" value="Genomic_DNA"/>
</dbReference>
<keyword evidence="1" id="KW-1133">Transmembrane helix</keyword>
<feature type="transmembrane region" description="Helical" evidence="1">
    <location>
        <begin position="210"/>
        <end position="234"/>
    </location>
</feature>
<dbReference type="GO" id="GO:0031966">
    <property type="term" value="C:mitochondrial membrane"/>
    <property type="evidence" value="ECO:0007669"/>
    <property type="project" value="TreeGrafter"/>
</dbReference>
<dbReference type="InterPro" id="IPR009724">
    <property type="entry name" value="TMEM70"/>
</dbReference>
<feature type="transmembrane region" description="Helical" evidence="1">
    <location>
        <begin position="168"/>
        <end position="190"/>
    </location>
</feature>
<dbReference type="AlphaFoldDB" id="A0A8H7QUZ8"/>
<dbReference type="PANTHER" id="PTHR13281">
    <property type="entry name" value="TRANSMEMBRANE PROTEIN 70, MITOCHONDRIAL"/>
    <property type="match status" value="1"/>
</dbReference>
<dbReference type="GO" id="GO:0003677">
    <property type="term" value="F:DNA binding"/>
    <property type="evidence" value="ECO:0007669"/>
    <property type="project" value="InterPro"/>
</dbReference>
<protein>
    <submittedName>
        <fullName evidence="2">Uncharacterized protein</fullName>
    </submittedName>
</protein>
<reference evidence="2" key="1">
    <citation type="submission" date="2020-12" db="EMBL/GenBank/DDBJ databases">
        <title>Metabolic potential, ecology and presence of endohyphal bacteria is reflected in genomic diversity of Mucoromycotina.</title>
        <authorList>
            <person name="Muszewska A."/>
            <person name="Okrasinska A."/>
            <person name="Steczkiewicz K."/>
            <person name="Drgas O."/>
            <person name="Orlowska M."/>
            <person name="Perlinska-Lenart U."/>
            <person name="Aleksandrzak-Piekarczyk T."/>
            <person name="Szatraj K."/>
            <person name="Zielenkiewicz U."/>
            <person name="Pilsyk S."/>
            <person name="Malc E."/>
            <person name="Mieczkowski P."/>
            <person name="Kruszewska J.S."/>
            <person name="Biernat P."/>
            <person name="Pawlowska J."/>
        </authorList>
    </citation>
    <scope>NUCLEOTIDE SEQUENCE</scope>
    <source>
        <strain evidence="2">WA0000017839</strain>
    </source>
</reference>
<gene>
    <name evidence="2" type="ORF">INT47_010608</name>
</gene>
<dbReference type="GO" id="GO:0033615">
    <property type="term" value="P:mitochondrial proton-transporting ATP synthase complex assembly"/>
    <property type="evidence" value="ECO:0007669"/>
    <property type="project" value="TreeGrafter"/>
</dbReference>